<sequence>MRRRDFSLYNEYATDRCPDFKDYPWSEKNEAVAEEVKEIRDMVKGLTRQVMEIVTATGVTAYRDKPGGPYSLRWDRRNNDPWRSVEDRNPRTLIDYRTRGRERDDELWRRGDDEIDRDRRDHELFVRARRLDDYPRSPRYEADRGRGDSCGRWGRDGRYERLDRDRYRDERYERSGRDGYRGSRYERGDRDWERQEGSRGRCERGGEAREQRNETRGWYNRGDQRDGSRGHYDSRNRWNDSRGQYEQGGSGEDRRNDSRSRNERGGYGVSEPYPKSPDPNAARKSMSRGADDRASTPRNSCVYCRGEDHIKRDCPDLKRTIEEGLVVLDDRKYIKWADDLGDVSMFPSMKENVEARRIKTSKGMEPVSGQSIKITFEGDMATTPIRVAATKSARGSTSKKTDMDYVMAEKDGQRVDGEEVILSPRKRGVKKFLMKSSLNEIDTVEPLRRTLRQPMQCSILEYLAASKPTRNEL</sequence>
<gene>
    <name evidence="2" type="ORF">CBR_g16997</name>
</gene>
<dbReference type="Gramene" id="GBG73654">
    <property type="protein sequence ID" value="GBG73654"/>
    <property type="gene ID" value="CBR_g16997"/>
</dbReference>
<dbReference type="AlphaFoldDB" id="A0A388KUB2"/>
<dbReference type="GO" id="GO:0003676">
    <property type="term" value="F:nucleic acid binding"/>
    <property type="evidence" value="ECO:0007669"/>
    <property type="project" value="InterPro"/>
</dbReference>
<keyword evidence="3" id="KW-1185">Reference proteome</keyword>
<dbReference type="InterPro" id="IPR036875">
    <property type="entry name" value="Znf_CCHC_sf"/>
</dbReference>
<dbReference type="OrthoDB" id="3863715at2759"/>
<evidence type="ECO:0000256" key="1">
    <source>
        <dbReference type="SAM" id="MobiDB-lite"/>
    </source>
</evidence>
<comment type="caution">
    <text evidence="2">The sequence shown here is derived from an EMBL/GenBank/DDBJ whole genome shotgun (WGS) entry which is preliminary data.</text>
</comment>
<dbReference type="GO" id="GO:0008270">
    <property type="term" value="F:zinc ion binding"/>
    <property type="evidence" value="ECO:0007669"/>
    <property type="project" value="InterPro"/>
</dbReference>
<feature type="compositionally biased region" description="Basic and acidic residues" evidence="1">
    <location>
        <begin position="222"/>
        <end position="240"/>
    </location>
</feature>
<proteinExistence type="predicted"/>
<feature type="compositionally biased region" description="Basic and acidic residues" evidence="1">
    <location>
        <begin position="251"/>
        <end position="264"/>
    </location>
</feature>
<protein>
    <recommendedName>
        <fullName evidence="4">CCHC-type domain-containing protein</fullName>
    </recommendedName>
</protein>
<organism evidence="2 3">
    <name type="scientific">Chara braunii</name>
    <name type="common">Braun's stonewort</name>
    <dbReference type="NCBI Taxonomy" id="69332"/>
    <lineage>
        <taxon>Eukaryota</taxon>
        <taxon>Viridiplantae</taxon>
        <taxon>Streptophyta</taxon>
        <taxon>Charophyceae</taxon>
        <taxon>Charales</taxon>
        <taxon>Characeae</taxon>
        <taxon>Chara</taxon>
    </lineage>
</organism>
<dbReference type="Proteomes" id="UP000265515">
    <property type="component" value="Unassembled WGS sequence"/>
</dbReference>
<reference evidence="2 3" key="1">
    <citation type="journal article" date="2018" name="Cell">
        <title>The Chara Genome: Secondary Complexity and Implications for Plant Terrestrialization.</title>
        <authorList>
            <person name="Nishiyama T."/>
            <person name="Sakayama H."/>
            <person name="Vries J.D."/>
            <person name="Buschmann H."/>
            <person name="Saint-Marcoux D."/>
            <person name="Ullrich K.K."/>
            <person name="Haas F.B."/>
            <person name="Vanderstraeten L."/>
            <person name="Becker D."/>
            <person name="Lang D."/>
            <person name="Vosolsobe S."/>
            <person name="Rombauts S."/>
            <person name="Wilhelmsson P.K.I."/>
            <person name="Janitza P."/>
            <person name="Kern R."/>
            <person name="Heyl A."/>
            <person name="Rumpler F."/>
            <person name="Villalobos L.I.A.C."/>
            <person name="Clay J.M."/>
            <person name="Skokan R."/>
            <person name="Toyoda A."/>
            <person name="Suzuki Y."/>
            <person name="Kagoshima H."/>
            <person name="Schijlen E."/>
            <person name="Tajeshwar N."/>
            <person name="Catarino B."/>
            <person name="Hetherington A.J."/>
            <person name="Saltykova A."/>
            <person name="Bonnot C."/>
            <person name="Breuninger H."/>
            <person name="Symeonidi A."/>
            <person name="Radhakrishnan G.V."/>
            <person name="Van Nieuwerburgh F."/>
            <person name="Deforce D."/>
            <person name="Chang C."/>
            <person name="Karol K.G."/>
            <person name="Hedrich R."/>
            <person name="Ulvskov P."/>
            <person name="Glockner G."/>
            <person name="Delwiche C.F."/>
            <person name="Petrasek J."/>
            <person name="Van de Peer Y."/>
            <person name="Friml J."/>
            <person name="Beilby M."/>
            <person name="Dolan L."/>
            <person name="Kohara Y."/>
            <person name="Sugano S."/>
            <person name="Fujiyama A."/>
            <person name="Delaux P.-M."/>
            <person name="Quint M."/>
            <person name="TheiBen G."/>
            <person name="Hagemann M."/>
            <person name="Harholt J."/>
            <person name="Dunand C."/>
            <person name="Zachgo S."/>
            <person name="Langdale J."/>
            <person name="Maumus F."/>
            <person name="Straeten D.V.D."/>
            <person name="Gould S.B."/>
            <person name="Rensing S.A."/>
        </authorList>
    </citation>
    <scope>NUCLEOTIDE SEQUENCE [LARGE SCALE GENOMIC DNA]</scope>
    <source>
        <strain evidence="2 3">S276</strain>
    </source>
</reference>
<dbReference type="EMBL" id="BFEA01000187">
    <property type="protein sequence ID" value="GBG73654.1"/>
    <property type="molecule type" value="Genomic_DNA"/>
</dbReference>
<evidence type="ECO:0000313" key="3">
    <source>
        <dbReference type="Proteomes" id="UP000265515"/>
    </source>
</evidence>
<dbReference type="SUPFAM" id="SSF57756">
    <property type="entry name" value="Retrovirus zinc finger-like domains"/>
    <property type="match status" value="1"/>
</dbReference>
<feature type="compositionally biased region" description="Basic and acidic residues" evidence="1">
    <location>
        <begin position="172"/>
        <end position="215"/>
    </location>
</feature>
<accession>A0A388KUB2</accession>
<dbReference type="Gene3D" id="4.10.60.10">
    <property type="entry name" value="Zinc finger, CCHC-type"/>
    <property type="match status" value="1"/>
</dbReference>
<evidence type="ECO:0000313" key="2">
    <source>
        <dbReference type="EMBL" id="GBG73654.1"/>
    </source>
</evidence>
<evidence type="ECO:0008006" key="4">
    <source>
        <dbReference type="Google" id="ProtNLM"/>
    </source>
</evidence>
<name>A0A388KUB2_CHABU</name>
<feature type="region of interest" description="Disordered" evidence="1">
    <location>
        <begin position="172"/>
        <end position="299"/>
    </location>
</feature>